<feature type="region of interest" description="Disordered" evidence="1">
    <location>
        <begin position="119"/>
        <end position="150"/>
    </location>
</feature>
<dbReference type="EMBL" id="JAXAVX010000002">
    <property type="protein sequence ID" value="MDX8151043.1"/>
    <property type="molecule type" value="Genomic_DNA"/>
</dbReference>
<organism evidence="3 4">
    <name type="scientific">Patulibacter brassicae</name>
    <dbReference type="NCBI Taxonomy" id="1705717"/>
    <lineage>
        <taxon>Bacteria</taxon>
        <taxon>Bacillati</taxon>
        <taxon>Actinomycetota</taxon>
        <taxon>Thermoleophilia</taxon>
        <taxon>Solirubrobacterales</taxon>
        <taxon>Patulibacteraceae</taxon>
        <taxon>Patulibacter</taxon>
    </lineage>
</organism>
<dbReference type="PANTHER" id="PTHR38441">
    <property type="entry name" value="INTEGRAL MEMBRANE PROTEIN-RELATED"/>
    <property type="match status" value="1"/>
</dbReference>
<proteinExistence type="predicted"/>
<accession>A0ABU4VGY2</accession>
<keyword evidence="2" id="KW-0812">Transmembrane</keyword>
<protein>
    <submittedName>
        <fullName evidence="3">DUF485 domain-containing protein</fullName>
    </submittedName>
</protein>
<dbReference type="Proteomes" id="UP001277761">
    <property type="component" value="Unassembled WGS sequence"/>
</dbReference>
<keyword evidence="2" id="KW-1133">Transmembrane helix</keyword>
<reference evidence="3 4" key="1">
    <citation type="submission" date="2023-11" db="EMBL/GenBank/DDBJ databases">
        <authorList>
            <person name="Xu M."/>
            <person name="Jiang T."/>
        </authorList>
    </citation>
    <scope>NUCLEOTIDE SEQUENCE [LARGE SCALE GENOMIC DNA]</scope>
    <source>
        <strain evidence="3 4">SD</strain>
    </source>
</reference>
<keyword evidence="4" id="KW-1185">Reference proteome</keyword>
<name>A0ABU4VGY2_9ACTN</name>
<sequence>MTDHQPAAASPPGAAPPPDATSEPTWQRVERTAAFQELVARKRRWVRPATAFFLVWFLAFVLAAGYAPDWMGGEFLVDGLTVGYVFALTQFAMTFGLAIAYVRRSRDVFDPLREQALREGGDGGLGVPAGGGPVGDDGGAVSPTRPEAVR</sequence>
<feature type="compositionally biased region" description="Low complexity" evidence="1">
    <location>
        <begin position="1"/>
        <end position="12"/>
    </location>
</feature>
<evidence type="ECO:0000313" key="4">
    <source>
        <dbReference type="Proteomes" id="UP001277761"/>
    </source>
</evidence>
<evidence type="ECO:0000313" key="3">
    <source>
        <dbReference type="EMBL" id="MDX8151043.1"/>
    </source>
</evidence>
<dbReference type="InterPro" id="IPR007436">
    <property type="entry name" value="DUF485"/>
</dbReference>
<feature type="region of interest" description="Disordered" evidence="1">
    <location>
        <begin position="1"/>
        <end position="24"/>
    </location>
</feature>
<comment type="caution">
    <text evidence="3">The sequence shown here is derived from an EMBL/GenBank/DDBJ whole genome shotgun (WGS) entry which is preliminary data.</text>
</comment>
<dbReference type="Pfam" id="PF04341">
    <property type="entry name" value="DUF485"/>
    <property type="match status" value="1"/>
</dbReference>
<feature type="compositionally biased region" description="Gly residues" evidence="1">
    <location>
        <begin position="122"/>
        <end position="138"/>
    </location>
</feature>
<feature type="transmembrane region" description="Helical" evidence="2">
    <location>
        <begin position="49"/>
        <end position="67"/>
    </location>
</feature>
<feature type="transmembrane region" description="Helical" evidence="2">
    <location>
        <begin position="79"/>
        <end position="102"/>
    </location>
</feature>
<evidence type="ECO:0000256" key="2">
    <source>
        <dbReference type="SAM" id="Phobius"/>
    </source>
</evidence>
<dbReference type="PANTHER" id="PTHR38441:SF1">
    <property type="entry name" value="MEMBRANE PROTEIN"/>
    <property type="match status" value="1"/>
</dbReference>
<keyword evidence="2" id="KW-0472">Membrane</keyword>
<gene>
    <name evidence="3" type="ORF">SK069_05525</name>
</gene>
<evidence type="ECO:0000256" key="1">
    <source>
        <dbReference type="SAM" id="MobiDB-lite"/>
    </source>
</evidence>
<dbReference type="RefSeq" id="WP_319953196.1">
    <property type="nucleotide sequence ID" value="NZ_JAXAVX010000002.1"/>
</dbReference>